<dbReference type="PATRIC" id="fig|502800.11.peg.3512"/>
<dbReference type="InterPro" id="IPR052947">
    <property type="entry name" value="T6SS_Hcp1_domain"/>
</dbReference>
<dbReference type="PANTHER" id="PTHR34319">
    <property type="entry name" value="MAJOR EXPORTED PROTEIN"/>
    <property type="match status" value="1"/>
</dbReference>
<organism evidence="3">
    <name type="scientific">Yersinia pseudotuberculosis serotype O:3 (strain YPIII)</name>
    <dbReference type="NCBI Taxonomy" id="502800"/>
    <lineage>
        <taxon>Bacteria</taxon>
        <taxon>Pseudomonadati</taxon>
        <taxon>Pseudomonadota</taxon>
        <taxon>Gammaproteobacteria</taxon>
        <taxon>Enterobacterales</taxon>
        <taxon>Yersiniaceae</taxon>
        <taxon>Yersinia</taxon>
    </lineage>
</organism>
<gene>
    <name evidence="3" type="ordered locus">YPK_2800</name>
</gene>
<dbReference type="GeneID" id="49786624"/>
<protein>
    <recommendedName>
        <fullName evidence="2">DUF8093 domain-containing protein</fullName>
    </recommendedName>
</protein>
<evidence type="ECO:0000313" key="3">
    <source>
        <dbReference type="EMBL" id="ACA69076.1"/>
    </source>
</evidence>
<feature type="region of interest" description="Disordered" evidence="1">
    <location>
        <begin position="53"/>
        <end position="75"/>
    </location>
</feature>
<dbReference type="AlphaFoldDB" id="A0A0H3B577"/>
<name>A0A0H3B577_YERPY</name>
<proteinExistence type="predicted"/>
<evidence type="ECO:0000259" key="2">
    <source>
        <dbReference type="Pfam" id="PF26362"/>
    </source>
</evidence>
<dbReference type="EMBL" id="CP000950">
    <property type="protein sequence ID" value="ACA69076.1"/>
    <property type="molecule type" value="Genomic_DNA"/>
</dbReference>
<dbReference type="Pfam" id="PF26362">
    <property type="entry name" value="DUF8093"/>
    <property type="match status" value="1"/>
</dbReference>
<dbReference type="KEGG" id="ypy:YPK_2800"/>
<evidence type="ECO:0000256" key="1">
    <source>
        <dbReference type="SAM" id="MobiDB-lite"/>
    </source>
</evidence>
<accession>A0A0H3B577</accession>
<dbReference type="InterPro" id="IPR058406">
    <property type="entry name" value="DUF8093"/>
</dbReference>
<feature type="domain" description="DUF8093" evidence="2">
    <location>
        <begin position="8"/>
        <end position="147"/>
    </location>
</feature>
<dbReference type="RefSeq" id="WP_012304332.1">
    <property type="nucleotide sequence ID" value="NZ_CP009792.1"/>
</dbReference>
<reference evidence="3" key="1">
    <citation type="submission" date="2008-02" db="EMBL/GenBank/DDBJ databases">
        <title>Complete sequence of Yersinia pseudotuberculosis YPIII.</title>
        <authorList>
            <consortium name="US DOE Joint Genome Institute"/>
            <person name="Challacombe J.F."/>
            <person name="Bruce D."/>
            <person name="Detter J.C."/>
            <person name="Green L."/>
            <person name="Land M."/>
            <person name="Munk C."/>
            <person name="Lindler L.E."/>
            <person name="Nikolich M.P."/>
            <person name="Brettin T."/>
        </authorList>
    </citation>
    <scope>NUCLEOTIDE SEQUENCE</scope>
    <source>
        <strain evidence="3">YPIII</strain>
    </source>
</reference>
<sequence length="358" mass="40113">MSFNLPGMYLYYLSRDNLAPEEYERIISPHAAWARICREYEFDDSHNTRRYLINMREREQRSSPDQPRPGGIREKEKLEKLVFSGDVVMLSDLYGPARLFYINGEGQLMSADPHAFRFEGAAKIIKAFDDSVKCRNYQRTGGKPRPTKSPMKVRPSVSELPVPKAFGTINSKAAGRLLAAGGVYNQNPEMFADTAKKLGGDAAEGFDQVLNENTAGAMLVAGILLGAKRGNPVSKLEKLKSISAKKRESIGRHSATSSLQSSKLNDYYRQAEKYGQGGIKELENGRFRFYGTMTPARTSGEMAGARLVREWDPKSGQTRTWYETVDHSGNIRSVAPKPVVNDKNHRIFDTNGNYQGRR</sequence>
<dbReference type="PANTHER" id="PTHR34319:SF7">
    <property type="entry name" value="HNH ENDONUCLEASE DOMAIN-CONTAINING PROTEIN"/>
    <property type="match status" value="1"/>
</dbReference>